<dbReference type="Proteomes" id="UP001151760">
    <property type="component" value="Unassembled WGS sequence"/>
</dbReference>
<dbReference type="EMBL" id="BQNB010014511">
    <property type="protein sequence ID" value="GJT29050.1"/>
    <property type="molecule type" value="Genomic_DNA"/>
</dbReference>
<evidence type="ECO:0000313" key="3">
    <source>
        <dbReference type="Proteomes" id="UP001151760"/>
    </source>
</evidence>
<reference evidence="2" key="1">
    <citation type="journal article" date="2022" name="Int. J. Mol. Sci.">
        <title>Draft Genome of Tanacetum Coccineum: Genomic Comparison of Closely Related Tanacetum-Family Plants.</title>
        <authorList>
            <person name="Yamashiro T."/>
            <person name="Shiraishi A."/>
            <person name="Nakayama K."/>
            <person name="Satake H."/>
        </authorList>
    </citation>
    <scope>NUCLEOTIDE SEQUENCE</scope>
</reference>
<accession>A0ABQ5CQV9</accession>
<feature type="chain" id="PRO_5045317658" evidence="1">
    <location>
        <begin position="24"/>
        <end position="303"/>
    </location>
</feature>
<sequence>MFFRRMSWKIAIIHLWNVPGALQRPKGMRRPERFSCLSDTGLTLILSMWSEFRPNNRSSPSCAVTDPQRQLSVPCITHSRLFVAHTICLALRPQLVPVAPTPPPNPKCPPSIRGAVRHVQESIREAQLEVEIPKNFHEFLKLKGMTTWFIKLGLSEVGLLLFTPVRSTCSFVNTVFNFHHRKVEFEVHLYETPLGVVITFNSPSGLAIGVARKRTETRVAAWFGIYDFGFWFLFNVSDWCLVVVLHGRGIPACRIGFAIGGGRVTGRETIRYEVGTPSSATSDETAGLEEFVLTLETMALLRD</sequence>
<proteinExistence type="predicted"/>
<name>A0ABQ5CQV9_9ASTR</name>
<protein>
    <submittedName>
        <fullName evidence="2">Uncharacterized protein</fullName>
    </submittedName>
</protein>
<evidence type="ECO:0000256" key="1">
    <source>
        <dbReference type="SAM" id="SignalP"/>
    </source>
</evidence>
<reference evidence="2" key="2">
    <citation type="submission" date="2022-01" db="EMBL/GenBank/DDBJ databases">
        <authorList>
            <person name="Yamashiro T."/>
            <person name="Shiraishi A."/>
            <person name="Satake H."/>
            <person name="Nakayama K."/>
        </authorList>
    </citation>
    <scope>NUCLEOTIDE SEQUENCE</scope>
</reference>
<evidence type="ECO:0000313" key="2">
    <source>
        <dbReference type="EMBL" id="GJT29050.1"/>
    </source>
</evidence>
<keyword evidence="1" id="KW-0732">Signal</keyword>
<gene>
    <name evidence="2" type="ORF">Tco_0909325</name>
</gene>
<organism evidence="2 3">
    <name type="scientific">Tanacetum coccineum</name>
    <dbReference type="NCBI Taxonomy" id="301880"/>
    <lineage>
        <taxon>Eukaryota</taxon>
        <taxon>Viridiplantae</taxon>
        <taxon>Streptophyta</taxon>
        <taxon>Embryophyta</taxon>
        <taxon>Tracheophyta</taxon>
        <taxon>Spermatophyta</taxon>
        <taxon>Magnoliopsida</taxon>
        <taxon>eudicotyledons</taxon>
        <taxon>Gunneridae</taxon>
        <taxon>Pentapetalae</taxon>
        <taxon>asterids</taxon>
        <taxon>campanulids</taxon>
        <taxon>Asterales</taxon>
        <taxon>Asteraceae</taxon>
        <taxon>Asteroideae</taxon>
        <taxon>Anthemideae</taxon>
        <taxon>Anthemidinae</taxon>
        <taxon>Tanacetum</taxon>
    </lineage>
</organism>
<comment type="caution">
    <text evidence="2">The sequence shown here is derived from an EMBL/GenBank/DDBJ whole genome shotgun (WGS) entry which is preliminary data.</text>
</comment>
<keyword evidence="3" id="KW-1185">Reference proteome</keyword>
<feature type="signal peptide" evidence="1">
    <location>
        <begin position="1"/>
        <end position="23"/>
    </location>
</feature>